<dbReference type="FunFam" id="3.40.50.2300:FF:000051">
    <property type="entry name" value="Two-component response regulator yehT"/>
    <property type="match status" value="1"/>
</dbReference>
<keyword evidence="2" id="KW-0597">Phosphoprotein</keyword>
<dbReference type="Pfam" id="PF04397">
    <property type="entry name" value="LytTR"/>
    <property type="match status" value="1"/>
</dbReference>
<dbReference type="EMBL" id="CP036422">
    <property type="protein sequence ID" value="QFU76411.1"/>
    <property type="molecule type" value="Genomic_DNA"/>
</dbReference>
<dbReference type="RefSeq" id="WP_153239553.1">
    <property type="nucleotide sequence ID" value="NZ_CP036422.1"/>
</dbReference>
<dbReference type="GO" id="GO:0000156">
    <property type="term" value="F:phosphorelay response regulator activity"/>
    <property type="evidence" value="ECO:0007669"/>
    <property type="project" value="InterPro"/>
</dbReference>
<accession>A0A5P9NKP3</accession>
<dbReference type="PROSITE" id="PS50110">
    <property type="entry name" value="RESPONSE_REGULATORY"/>
    <property type="match status" value="1"/>
</dbReference>
<dbReference type="AlphaFoldDB" id="A0A5P9NKP3"/>
<dbReference type="SMART" id="SM00850">
    <property type="entry name" value="LytTR"/>
    <property type="match status" value="1"/>
</dbReference>
<dbReference type="SMART" id="SM00448">
    <property type="entry name" value="REC"/>
    <property type="match status" value="1"/>
</dbReference>
<dbReference type="Gene3D" id="3.40.50.2300">
    <property type="match status" value="1"/>
</dbReference>
<keyword evidence="6" id="KW-1185">Reference proteome</keyword>
<dbReference type="OrthoDB" id="236568at2"/>
<proteinExistence type="predicted"/>
<dbReference type="InterPro" id="IPR011006">
    <property type="entry name" value="CheY-like_superfamily"/>
</dbReference>
<dbReference type="PANTHER" id="PTHR37299">
    <property type="entry name" value="TRANSCRIPTIONAL REGULATOR-RELATED"/>
    <property type="match status" value="1"/>
</dbReference>
<dbReference type="Pfam" id="PF00072">
    <property type="entry name" value="Response_reg"/>
    <property type="match status" value="1"/>
</dbReference>
<reference evidence="5 6" key="1">
    <citation type="submission" date="2019-02" db="EMBL/GenBank/DDBJ databases">
        <authorList>
            <person name="Li S.-H."/>
        </authorList>
    </citation>
    <scope>NUCLEOTIDE SEQUENCE [LARGE SCALE GENOMIC DNA]</scope>
    <source>
        <strain evidence="5 6">IMCC14385</strain>
    </source>
</reference>
<dbReference type="InterPro" id="IPR001789">
    <property type="entry name" value="Sig_transdc_resp-reg_receiver"/>
</dbReference>
<evidence type="ECO:0000259" key="3">
    <source>
        <dbReference type="PROSITE" id="PS50110"/>
    </source>
</evidence>
<protein>
    <submittedName>
        <fullName evidence="5">Response regulator transcription factor</fullName>
    </submittedName>
</protein>
<keyword evidence="1" id="KW-0902">Two-component regulatory system</keyword>
<feature type="modified residue" description="4-aspartylphosphate" evidence="2">
    <location>
        <position position="56"/>
    </location>
</feature>
<dbReference type="KEGG" id="halc:EY643_12475"/>
<dbReference type="Proteomes" id="UP000326287">
    <property type="component" value="Chromosome"/>
</dbReference>
<name>A0A5P9NKP3_9GAMM</name>
<evidence type="ECO:0000313" key="5">
    <source>
        <dbReference type="EMBL" id="QFU76411.1"/>
    </source>
</evidence>
<evidence type="ECO:0000256" key="2">
    <source>
        <dbReference type="PROSITE-ProRule" id="PRU00169"/>
    </source>
</evidence>
<dbReference type="InterPro" id="IPR007492">
    <property type="entry name" value="LytTR_DNA-bd_dom"/>
</dbReference>
<evidence type="ECO:0000259" key="4">
    <source>
        <dbReference type="PROSITE" id="PS50930"/>
    </source>
</evidence>
<organism evidence="5 6">
    <name type="scientific">Halioglobus maricola</name>
    <dbReference type="NCBI Taxonomy" id="2601894"/>
    <lineage>
        <taxon>Bacteria</taxon>
        <taxon>Pseudomonadati</taxon>
        <taxon>Pseudomonadota</taxon>
        <taxon>Gammaproteobacteria</taxon>
        <taxon>Cellvibrionales</taxon>
        <taxon>Halieaceae</taxon>
        <taxon>Halioglobus</taxon>
    </lineage>
</organism>
<dbReference type="InterPro" id="IPR046947">
    <property type="entry name" value="LytR-like"/>
</dbReference>
<feature type="domain" description="HTH LytTR-type" evidence="4">
    <location>
        <begin position="165"/>
        <end position="269"/>
    </location>
</feature>
<dbReference type="PROSITE" id="PS50930">
    <property type="entry name" value="HTH_LYTTR"/>
    <property type="match status" value="1"/>
</dbReference>
<evidence type="ECO:0000256" key="1">
    <source>
        <dbReference type="ARBA" id="ARBA00023012"/>
    </source>
</evidence>
<dbReference type="PANTHER" id="PTHR37299:SF1">
    <property type="entry name" value="STAGE 0 SPORULATION PROTEIN A HOMOLOG"/>
    <property type="match status" value="1"/>
</dbReference>
<dbReference type="GO" id="GO:0003677">
    <property type="term" value="F:DNA binding"/>
    <property type="evidence" value="ECO:0007669"/>
    <property type="project" value="InterPro"/>
</dbReference>
<gene>
    <name evidence="5" type="ORF">EY643_12475</name>
</gene>
<sequence length="269" mass="29930">MNNLRAIIVDDESLARRGLSLRLQQIPQVDVIAECANGAEALAAIAKESPDLVFLDIQMPGIDGFEVVRQLQTDNMPMVIFVTAFDQYAVEAFKVHAVDYVLKPIDDDRLHEAIDRAVAHHSQEQSELTKQRLMELMMGMTGATASSIEEMAKGESAAQQWPEKLVIKDGSDIHLIKAQDIHWIDAAGDYMCIHAGGDTHIMRITMKELEAMLNPAQFLRIHRSTIINTNYISGAQTLGNGEYMLALEGDTQLKVSRGFRDRVKELLSA</sequence>
<feature type="domain" description="Response regulatory" evidence="3">
    <location>
        <begin position="5"/>
        <end position="118"/>
    </location>
</feature>
<dbReference type="SUPFAM" id="SSF52172">
    <property type="entry name" value="CheY-like"/>
    <property type="match status" value="1"/>
</dbReference>
<dbReference type="Gene3D" id="2.40.50.1020">
    <property type="entry name" value="LytTr DNA-binding domain"/>
    <property type="match status" value="1"/>
</dbReference>
<evidence type="ECO:0000313" key="6">
    <source>
        <dbReference type="Proteomes" id="UP000326287"/>
    </source>
</evidence>